<evidence type="ECO:0000313" key="2">
    <source>
        <dbReference type="EMBL" id="QVI21089.1"/>
    </source>
</evidence>
<name>A0ABX8CND4_9NOCA</name>
<feature type="region of interest" description="Disordered" evidence="1">
    <location>
        <begin position="31"/>
        <end position="110"/>
    </location>
</feature>
<evidence type="ECO:0000256" key="1">
    <source>
        <dbReference type="SAM" id="MobiDB-lite"/>
    </source>
</evidence>
<sequence length="166" mass="17479">MSDRHSRSAAKSYVAQQVRPLFGGRIVWRTGLAQPATLRPRRGPGKVRLGTRSAAGRAAADQAGQPARTDTGEFQPGEAQPGPEGPGDVTAGPVADRHPDPAGRKRTGVIVPVVPYAERGRIATGPAAPAEGADRAGKTWDWFVNATAWDWYTNSSDKTDRGDAGA</sequence>
<proteinExistence type="predicted"/>
<evidence type="ECO:0000313" key="3">
    <source>
        <dbReference type="Proteomes" id="UP000683310"/>
    </source>
</evidence>
<gene>
    <name evidence="2" type="ORF">KHQ06_34485</name>
</gene>
<dbReference type="Proteomes" id="UP000683310">
    <property type="component" value="Chromosome"/>
</dbReference>
<organism evidence="2 3">
    <name type="scientific">Nocardia tengchongensis</name>
    <dbReference type="NCBI Taxonomy" id="2055889"/>
    <lineage>
        <taxon>Bacteria</taxon>
        <taxon>Bacillati</taxon>
        <taxon>Actinomycetota</taxon>
        <taxon>Actinomycetes</taxon>
        <taxon>Mycobacteriales</taxon>
        <taxon>Nocardiaceae</taxon>
        <taxon>Nocardia</taxon>
    </lineage>
</organism>
<feature type="compositionally biased region" description="Low complexity" evidence="1">
    <location>
        <begin position="54"/>
        <end position="82"/>
    </location>
</feature>
<dbReference type="RefSeq" id="WP_213557192.1">
    <property type="nucleotide sequence ID" value="NZ_JBHZDI010000069.1"/>
</dbReference>
<accession>A0ABX8CND4</accession>
<keyword evidence="3" id="KW-1185">Reference proteome</keyword>
<dbReference type="EMBL" id="CP074371">
    <property type="protein sequence ID" value="QVI21089.1"/>
    <property type="molecule type" value="Genomic_DNA"/>
</dbReference>
<protein>
    <submittedName>
        <fullName evidence="2">Uncharacterized protein</fullName>
    </submittedName>
</protein>
<reference evidence="2 3" key="1">
    <citation type="submission" date="2021-04" db="EMBL/GenBank/DDBJ databases">
        <title>Nocardia tengchongensis.</title>
        <authorList>
            <person name="Zhuang k."/>
            <person name="Ran Y."/>
            <person name="Li W."/>
        </authorList>
    </citation>
    <scope>NUCLEOTIDE SEQUENCE [LARGE SCALE GENOMIC DNA]</scope>
    <source>
        <strain evidence="2 3">CFH S0057</strain>
    </source>
</reference>